<dbReference type="AlphaFoldDB" id="A0A8K1CDB2"/>
<keyword evidence="3" id="KW-1185">Reference proteome</keyword>
<reference evidence="2" key="1">
    <citation type="submission" date="2019-03" db="EMBL/GenBank/DDBJ databases">
        <title>Long read genome sequence of the mycoparasitic Pythium oligandrum ATCC 38472 isolated from sugarbeet rhizosphere.</title>
        <authorList>
            <person name="Gaulin E."/>
        </authorList>
    </citation>
    <scope>NUCLEOTIDE SEQUENCE</scope>
    <source>
        <strain evidence="2">ATCC 38472_TT</strain>
    </source>
</reference>
<comment type="caution">
    <text evidence="2">The sequence shown here is derived from an EMBL/GenBank/DDBJ whole genome shotgun (WGS) entry which is preliminary data.</text>
</comment>
<gene>
    <name evidence="2" type="ORF">Poli38472_013759</name>
</gene>
<proteinExistence type="predicted"/>
<evidence type="ECO:0000256" key="1">
    <source>
        <dbReference type="SAM" id="MobiDB-lite"/>
    </source>
</evidence>
<accession>A0A8K1CDB2</accession>
<sequence>MGESDHGEWEEWEGDDAAPTLLHSSEAPSMEAPGKGDVEKPKSDPLSWTWDLSAMEEDLVSLTPVREGSALISSEATPDEEKLGSLVSAGPWVMQRVNETRSQVESTRALALVTKWHVLRMRQSLSPGNDDKTLGAIDVELSAISGEWGTDTNDFEAEHEQLREVTTLLHHSLAACEDAMEPFQQAFEQLFASFPEQSLCISSTWIRPTNGQSDTLTSSTSASFDAYLRRVVALCDTDLHSLFRVSQLTEAEAFQDAKDIQRDELVVNSEEVVGAIGYDEIVNRIQAHIRSQISSHLGSIDEDNYDKTRVVAQQILNACNRTESGGTSYETLSQFVSNHTMDHVLIRPASEKAPPLRIDMDVGPFRDEAHGDGWCFGLRVKVSAITWYWICDAADPTIEYYQIQTTYANRLAFGLGLTAFSSSSLMRRDVATVMITLMNTSSDELMGTQLLYEAEEAADAAEDGEVDFDALM</sequence>
<dbReference type="OrthoDB" id="185175at2759"/>
<organism evidence="2 3">
    <name type="scientific">Pythium oligandrum</name>
    <name type="common">Mycoparasitic fungus</name>
    <dbReference type="NCBI Taxonomy" id="41045"/>
    <lineage>
        <taxon>Eukaryota</taxon>
        <taxon>Sar</taxon>
        <taxon>Stramenopiles</taxon>
        <taxon>Oomycota</taxon>
        <taxon>Peronosporomycetes</taxon>
        <taxon>Pythiales</taxon>
        <taxon>Pythiaceae</taxon>
        <taxon>Pythium</taxon>
    </lineage>
</organism>
<feature type="compositionally biased region" description="Basic and acidic residues" evidence="1">
    <location>
        <begin position="34"/>
        <end position="43"/>
    </location>
</feature>
<dbReference type="EMBL" id="SPLM01000077">
    <property type="protein sequence ID" value="TMW61296.1"/>
    <property type="molecule type" value="Genomic_DNA"/>
</dbReference>
<evidence type="ECO:0000313" key="2">
    <source>
        <dbReference type="EMBL" id="TMW61296.1"/>
    </source>
</evidence>
<dbReference type="Proteomes" id="UP000794436">
    <property type="component" value="Unassembled WGS sequence"/>
</dbReference>
<evidence type="ECO:0000313" key="3">
    <source>
        <dbReference type="Proteomes" id="UP000794436"/>
    </source>
</evidence>
<protein>
    <submittedName>
        <fullName evidence="2">Uncharacterized protein</fullName>
    </submittedName>
</protein>
<feature type="region of interest" description="Disordered" evidence="1">
    <location>
        <begin position="1"/>
        <end position="44"/>
    </location>
</feature>
<name>A0A8K1CDB2_PYTOL</name>